<comment type="caution">
    <text evidence="2">The sequence shown here is derived from an EMBL/GenBank/DDBJ whole genome shotgun (WGS) entry which is preliminary data.</text>
</comment>
<dbReference type="InterPro" id="IPR027392">
    <property type="entry name" value="TF_Znf"/>
</dbReference>
<evidence type="ECO:0000259" key="1">
    <source>
        <dbReference type="Pfam" id="PF13453"/>
    </source>
</evidence>
<feature type="domain" description="Transcription factor zinc-finger" evidence="1">
    <location>
        <begin position="2"/>
        <end position="41"/>
    </location>
</feature>
<accession>A0A951PQ45</accession>
<sequence length="197" mass="22873">MHCPKCRKVTLLDGIFDNKFAVKYCDECKGTWIPASEYEAWQTRQSYNPVVPTVLSKTINVDFVQSPFDAKAALCPECQRYLSRAKVNLKTPFYVERCLQCRGIWCDYGEWDILERLGLHTTIEQLFTNEWQTKVREHKFSQQERQATVEKLGSELAARVFELAELLEKHPNGDFGVAYLMRRVSVNAQSPDTRIEQ</sequence>
<dbReference type="EMBL" id="JAHHIF010000052">
    <property type="protein sequence ID" value="MBW4547970.1"/>
    <property type="molecule type" value="Genomic_DNA"/>
</dbReference>
<protein>
    <submittedName>
        <fullName evidence="2">Zf-TFIIB domain-containing protein</fullName>
    </submittedName>
</protein>
<reference evidence="2" key="1">
    <citation type="submission" date="2021-05" db="EMBL/GenBank/DDBJ databases">
        <authorList>
            <person name="Pietrasiak N."/>
            <person name="Ward R."/>
            <person name="Stajich J.E."/>
            <person name="Kurbessoian T."/>
        </authorList>
    </citation>
    <scope>NUCLEOTIDE SEQUENCE</scope>
    <source>
        <strain evidence="2">CPER-KK1</strain>
    </source>
</reference>
<dbReference type="Pfam" id="PF13453">
    <property type="entry name" value="Zn_ribbon_TFIIB"/>
    <property type="match status" value="1"/>
</dbReference>
<dbReference type="Proteomes" id="UP000753908">
    <property type="component" value="Unassembled WGS sequence"/>
</dbReference>
<evidence type="ECO:0000313" key="3">
    <source>
        <dbReference type="Proteomes" id="UP000753908"/>
    </source>
</evidence>
<gene>
    <name evidence="2" type="ORF">KME25_26540</name>
</gene>
<proteinExistence type="predicted"/>
<organism evidence="2 3">
    <name type="scientific">Symplocastrum torsivum CPER-KK1</name>
    <dbReference type="NCBI Taxonomy" id="450513"/>
    <lineage>
        <taxon>Bacteria</taxon>
        <taxon>Bacillati</taxon>
        <taxon>Cyanobacteriota</taxon>
        <taxon>Cyanophyceae</taxon>
        <taxon>Oscillatoriophycideae</taxon>
        <taxon>Oscillatoriales</taxon>
        <taxon>Microcoleaceae</taxon>
        <taxon>Symplocastrum</taxon>
    </lineage>
</organism>
<name>A0A951PQ45_9CYAN</name>
<dbReference type="AlphaFoldDB" id="A0A951PQ45"/>
<reference evidence="2" key="2">
    <citation type="journal article" date="2022" name="Microbiol. Resour. Announc.">
        <title>Metagenome Sequencing to Explore Phylogenomics of Terrestrial Cyanobacteria.</title>
        <authorList>
            <person name="Ward R.D."/>
            <person name="Stajich J.E."/>
            <person name="Johansen J.R."/>
            <person name="Huntemann M."/>
            <person name="Clum A."/>
            <person name="Foster B."/>
            <person name="Foster B."/>
            <person name="Roux S."/>
            <person name="Palaniappan K."/>
            <person name="Varghese N."/>
            <person name="Mukherjee S."/>
            <person name="Reddy T.B.K."/>
            <person name="Daum C."/>
            <person name="Copeland A."/>
            <person name="Chen I.A."/>
            <person name="Ivanova N.N."/>
            <person name="Kyrpides N.C."/>
            <person name="Shapiro N."/>
            <person name="Eloe-Fadrosh E.A."/>
            <person name="Pietrasiak N."/>
        </authorList>
    </citation>
    <scope>NUCLEOTIDE SEQUENCE</scope>
    <source>
        <strain evidence="2">CPER-KK1</strain>
    </source>
</reference>
<evidence type="ECO:0000313" key="2">
    <source>
        <dbReference type="EMBL" id="MBW4547970.1"/>
    </source>
</evidence>